<keyword evidence="7 13" id="KW-0812">Transmembrane</keyword>
<keyword evidence="5" id="KW-1003">Cell membrane</keyword>
<keyword evidence="8 13" id="KW-1133">Transmembrane helix</keyword>
<dbReference type="EMBL" id="CP029426">
    <property type="protein sequence ID" value="AWL99121.1"/>
    <property type="molecule type" value="Genomic_DNA"/>
</dbReference>
<comment type="subcellular location">
    <subcellularLocation>
        <location evidence="2 13">Cell membrane</location>
        <topology evidence="2 13">Multi-pass membrane protein</topology>
    </subcellularLocation>
</comment>
<feature type="signal peptide" evidence="15">
    <location>
        <begin position="1"/>
        <end position="21"/>
    </location>
</feature>
<sequence>MPLKPKLSPLARGLVACAALAAVLVVADAALHDVLAQNPFGAPKPPQAAQPEASGIIGWLLAKQSEFYRQMSSTIRAAKSDGSAVWTLLFISFAYGIFHAAGPGHGKAVIASYLVANRETARRGIALSFASALMQSLVAILIVGISAWVLNATAKTMCKAEGAIEIASYGLIALFGLRLVWVKGRTFIRALQAAQPVPALAGVPHDHGHGHHHHHDAHDHHHHGHDHHRHDHDHAHAQAHHGHDHVHDEHCGHSHGPTPSELAGPGGWRRGFAAILTVGIRPCSGAILVLVFALAQGLFWAGIAATLLMGLGTAITVAAIAVVAVSAKDIATRLSAGRDGGGALFMRGIEFAAAGVVLLFGTGLLLGYIAAERTTCF</sequence>
<dbReference type="Proteomes" id="UP000215884">
    <property type="component" value="Chromosome"/>
</dbReference>
<feature type="transmembrane region" description="Helical" evidence="13">
    <location>
        <begin position="84"/>
        <end position="104"/>
    </location>
</feature>
<evidence type="ECO:0000256" key="6">
    <source>
        <dbReference type="ARBA" id="ARBA00022596"/>
    </source>
</evidence>
<comment type="similarity">
    <text evidence="13">Belongs to the NiCoT transporter (TC 2.A.52) family.</text>
</comment>
<dbReference type="GO" id="GO:0032025">
    <property type="term" value="P:response to cobalt ion"/>
    <property type="evidence" value="ECO:0007669"/>
    <property type="project" value="TreeGrafter"/>
</dbReference>
<feature type="transmembrane region" description="Helical" evidence="13">
    <location>
        <begin position="162"/>
        <end position="181"/>
    </location>
</feature>
<dbReference type="InterPro" id="IPR051224">
    <property type="entry name" value="NiCoT_RcnA"/>
</dbReference>
<evidence type="ECO:0000256" key="2">
    <source>
        <dbReference type="ARBA" id="ARBA00004651"/>
    </source>
</evidence>
<evidence type="ECO:0000256" key="1">
    <source>
        <dbReference type="ARBA" id="ARBA00002510"/>
    </source>
</evidence>
<accession>A0A2U8PMY9</accession>
<keyword evidence="15" id="KW-0732">Signal</keyword>
<evidence type="ECO:0000313" key="16">
    <source>
        <dbReference type="EMBL" id="AWL99121.1"/>
    </source>
</evidence>
<evidence type="ECO:0000256" key="10">
    <source>
        <dbReference type="ARBA" id="ARBA00023112"/>
    </source>
</evidence>
<evidence type="ECO:0000256" key="13">
    <source>
        <dbReference type="RuleBase" id="RU362101"/>
    </source>
</evidence>
<keyword evidence="10" id="KW-0921">Nickel transport</keyword>
<evidence type="ECO:0000256" key="5">
    <source>
        <dbReference type="ARBA" id="ARBA00022475"/>
    </source>
</evidence>
<feature type="transmembrane region" description="Helical" evidence="13">
    <location>
        <begin position="348"/>
        <end position="371"/>
    </location>
</feature>
<dbReference type="GO" id="GO:0010045">
    <property type="term" value="P:response to nickel cation"/>
    <property type="evidence" value="ECO:0007669"/>
    <property type="project" value="TreeGrafter"/>
</dbReference>
<feature type="transmembrane region" description="Helical" evidence="13">
    <location>
        <begin position="272"/>
        <end position="293"/>
    </location>
</feature>
<gene>
    <name evidence="16" type="ORF">CIT40_03205</name>
</gene>
<evidence type="ECO:0000256" key="8">
    <source>
        <dbReference type="ARBA" id="ARBA00022989"/>
    </source>
</evidence>
<dbReference type="GO" id="GO:0005886">
    <property type="term" value="C:plasma membrane"/>
    <property type="evidence" value="ECO:0007669"/>
    <property type="project" value="UniProtKB-SubCell"/>
</dbReference>
<keyword evidence="3" id="KW-0171">Cobalt transport</keyword>
<evidence type="ECO:0000256" key="15">
    <source>
        <dbReference type="SAM" id="SignalP"/>
    </source>
</evidence>
<dbReference type="PANTHER" id="PTHR40659">
    <property type="entry name" value="NICKEL/COBALT EFFLUX SYSTEM RCNA"/>
    <property type="match status" value="1"/>
</dbReference>
<keyword evidence="9" id="KW-0406">Ion transport</keyword>
<evidence type="ECO:0000256" key="11">
    <source>
        <dbReference type="ARBA" id="ARBA00023136"/>
    </source>
</evidence>
<keyword evidence="12" id="KW-0170">Cobalt</keyword>
<evidence type="ECO:0000256" key="14">
    <source>
        <dbReference type="SAM" id="MobiDB-lite"/>
    </source>
</evidence>
<evidence type="ECO:0000313" key="17">
    <source>
        <dbReference type="Proteomes" id="UP000215884"/>
    </source>
</evidence>
<dbReference type="InterPro" id="IPR011541">
    <property type="entry name" value="Ni/Co_transpt_high_affinity"/>
</dbReference>
<keyword evidence="11 13" id="KW-0472">Membrane</keyword>
<evidence type="ECO:0000256" key="7">
    <source>
        <dbReference type="ARBA" id="ARBA00022692"/>
    </source>
</evidence>
<dbReference type="OrthoDB" id="9812956at2"/>
<dbReference type="AlphaFoldDB" id="A0A2U8PMY9"/>
<reference evidence="16 17" key="1">
    <citation type="journal article" date="2017" name="Syst. Appl. Microbiol.">
        <title>Soybeans inoculated with root zone soils of Canadian native legumes harbour diverse and novel Bradyrhizobium spp. that possess agricultural potential.</title>
        <authorList>
            <person name="Bromfield E.S.P."/>
            <person name="Cloutier S."/>
            <person name="Tambong J.T."/>
            <person name="Tran Thi T.V."/>
        </authorList>
    </citation>
    <scope>NUCLEOTIDE SEQUENCE [LARGE SCALE GENOMIC DNA]</scope>
    <source>
        <strain evidence="16 17">39S1MB</strain>
    </source>
</reference>
<protein>
    <recommendedName>
        <fullName evidence="13">Nickel/cobalt efflux system</fullName>
    </recommendedName>
</protein>
<proteinExistence type="inferred from homology"/>
<feature type="transmembrane region" description="Helical" evidence="13">
    <location>
        <begin position="299"/>
        <end position="327"/>
    </location>
</feature>
<dbReference type="GO" id="GO:0046583">
    <property type="term" value="F:monoatomic cation efflux transmembrane transporter activity"/>
    <property type="evidence" value="ECO:0007669"/>
    <property type="project" value="TreeGrafter"/>
</dbReference>
<dbReference type="KEGG" id="brq:CIT40_03205"/>
<evidence type="ECO:0000256" key="9">
    <source>
        <dbReference type="ARBA" id="ARBA00023065"/>
    </source>
</evidence>
<keyword evidence="4 13" id="KW-0813">Transport</keyword>
<feature type="region of interest" description="Disordered" evidence="14">
    <location>
        <begin position="200"/>
        <end position="263"/>
    </location>
</feature>
<dbReference type="GO" id="GO:0015099">
    <property type="term" value="F:nickel cation transmembrane transporter activity"/>
    <property type="evidence" value="ECO:0007669"/>
    <property type="project" value="UniProtKB-UniRule"/>
</dbReference>
<organism evidence="16 17">
    <name type="scientific">Bradyrhizobium amphicarpaeae</name>
    <dbReference type="NCBI Taxonomy" id="1404768"/>
    <lineage>
        <taxon>Bacteria</taxon>
        <taxon>Pseudomonadati</taxon>
        <taxon>Pseudomonadota</taxon>
        <taxon>Alphaproteobacteria</taxon>
        <taxon>Hyphomicrobiales</taxon>
        <taxon>Nitrobacteraceae</taxon>
        <taxon>Bradyrhizobium</taxon>
    </lineage>
</organism>
<keyword evidence="17" id="KW-1185">Reference proteome</keyword>
<comment type="function">
    <text evidence="1">Efflux system for nickel and cobalt.</text>
</comment>
<evidence type="ECO:0000256" key="4">
    <source>
        <dbReference type="ARBA" id="ARBA00022448"/>
    </source>
</evidence>
<evidence type="ECO:0000256" key="12">
    <source>
        <dbReference type="ARBA" id="ARBA00023285"/>
    </source>
</evidence>
<feature type="chain" id="PRO_5016166373" description="Nickel/cobalt efflux system" evidence="15">
    <location>
        <begin position="22"/>
        <end position="377"/>
    </location>
</feature>
<dbReference type="PANTHER" id="PTHR40659:SF1">
    <property type="entry name" value="NICKEL_COBALT EFFLUX SYSTEM RCNA"/>
    <property type="match status" value="1"/>
</dbReference>
<feature type="transmembrane region" description="Helical" evidence="13">
    <location>
        <begin position="125"/>
        <end position="150"/>
    </location>
</feature>
<reference evidence="16 17" key="2">
    <citation type="journal article" date="2019" name="Int. J. Syst. Evol. Microbiol.">
        <title>Description and complete genome sequence of Bradyrhizobium amphicarpaeae sp. nov., harbouring photosystem and nitrogen-fixation genes.</title>
        <authorList>
            <person name="Bromfield E.S.P."/>
            <person name="Cloutier S."/>
            <person name="Nguyen H.D.T."/>
        </authorList>
    </citation>
    <scope>NUCLEOTIDE SEQUENCE [LARGE SCALE GENOMIC DNA]</scope>
    <source>
        <strain evidence="16 17">39S1MB</strain>
    </source>
</reference>
<dbReference type="Pfam" id="PF03824">
    <property type="entry name" value="NicO"/>
    <property type="match status" value="1"/>
</dbReference>
<feature type="compositionally biased region" description="Basic residues" evidence="14">
    <location>
        <begin position="208"/>
        <end position="244"/>
    </location>
</feature>
<name>A0A2U8PMY9_9BRAD</name>
<evidence type="ECO:0000256" key="3">
    <source>
        <dbReference type="ARBA" id="ARBA00022426"/>
    </source>
</evidence>
<keyword evidence="6" id="KW-0533">Nickel</keyword>
<dbReference type="GO" id="GO:0006824">
    <property type="term" value="P:cobalt ion transport"/>
    <property type="evidence" value="ECO:0007669"/>
    <property type="project" value="UniProtKB-KW"/>
</dbReference>